<dbReference type="InterPro" id="IPR011989">
    <property type="entry name" value="ARM-like"/>
</dbReference>
<dbReference type="SUPFAM" id="SSF48371">
    <property type="entry name" value="ARM repeat"/>
    <property type="match status" value="1"/>
</dbReference>
<dbReference type="GO" id="GO:0071944">
    <property type="term" value="C:cell periphery"/>
    <property type="evidence" value="ECO:0007669"/>
    <property type="project" value="TreeGrafter"/>
</dbReference>
<dbReference type="InterPro" id="IPR007518">
    <property type="entry name" value="MINDY"/>
</dbReference>
<feature type="compositionally biased region" description="Low complexity" evidence="1">
    <location>
        <begin position="1125"/>
        <end position="1139"/>
    </location>
</feature>
<dbReference type="InterPro" id="IPR033979">
    <property type="entry name" value="MINDY_domain"/>
</dbReference>
<feature type="compositionally biased region" description="Basic residues" evidence="1">
    <location>
        <begin position="390"/>
        <end position="407"/>
    </location>
</feature>
<evidence type="ECO:0000259" key="2">
    <source>
        <dbReference type="Pfam" id="PF04424"/>
    </source>
</evidence>
<dbReference type="GO" id="GO:0016807">
    <property type="term" value="F:cysteine-type carboxypeptidase activity"/>
    <property type="evidence" value="ECO:0007669"/>
    <property type="project" value="TreeGrafter"/>
</dbReference>
<gene>
    <name evidence="3" type="ORF">HII12_000114</name>
</gene>
<dbReference type="PANTHER" id="PTHR18063">
    <property type="entry name" value="NF-E2 INDUCIBLE PROTEIN"/>
    <property type="match status" value="1"/>
</dbReference>
<accession>A0A8H6BQU3</accession>
<feature type="compositionally biased region" description="Basic and acidic residues" evidence="1">
    <location>
        <begin position="1169"/>
        <end position="1179"/>
    </location>
</feature>
<feature type="region of interest" description="Disordered" evidence="1">
    <location>
        <begin position="1125"/>
        <end position="1194"/>
    </location>
</feature>
<dbReference type="GO" id="GO:0071108">
    <property type="term" value="P:protein K48-linked deubiquitination"/>
    <property type="evidence" value="ECO:0007669"/>
    <property type="project" value="TreeGrafter"/>
</dbReference>
<evidence type="ECO:0000313" key="3">
    <source>
        <dbReference type="EMBL" id="KAF6016368.1"/>
    </source>
</evidence>
<dbReference type="Pfam" id="PF04424">
    <property type="entry name" value="MINDY_DUB"/>
    <property type="match status" value="1"/>
</dbReference>
<dbReference type="EMBL" id="JABCYN010000001">
    <property type="protein sequence ID" value="KAF6016368.1"/>
    <property type="molecule type" value="Genomic_DNA"/>
</dbReference>
<evidence type="ECO:0000256" key="1">
    <source>
        <dbReference type="SAM" id="MobiDB-lite"/>
    </source>
</evidence>
<dbReference type="Gene3D" id="1.10.510.10">
    <property type="entry name" value="Transferase(Phosphotransferase) domain 1"/>
    <property type="match status" value="1"/>
</dbReference>
<dbReference type="GO" id="GO:0004843">
    <property type="term" value="F:cysteine-type deubiquitinase activity"/>
    <property type="evidence" value="ECO:0007669"/>
    <property type="project" value="InterPro"/>
</dbReference>
<dbReference type="AlphaFoldDB" id="A0A8H6BQU3"/>
<comment type="caution">
    <text evidence="3">The sequence shown here is derived from an EMBL/GenBank/DDBJ whole genome shotgun (WGS) entry which is preliminary data.</text>
</comment>
<dbReference type="GO" id="GO:1990380">
    <property type="term" value="F:K48-linked deubiquitinase activity"/>
    <property type="evidence" value="ECO:0007669"/>
    <property type="project" value="InterPro"/>
</dbReference>
<dbReference type="PANTHER" id="PTHR18063:SF6">
    <property type="entry name" value="UBIQUITIN CARBOXYL-TERMINAL HYDROLASE"/>
    <property type="match status" value="1"/>
</dbReference>
<feature type="compositionally biased region" description="Basic and acidic residues" evidence="1">
    <location>
        <begin position="424"/>
        <end position="437"/>
    </location>
</feature>
<organism evidence="3 4">
    <name type="scientific">Dekkera bruxellensis</name>
    <name type="common">Brettanomyces custersii</name>
    <dbReference type="NCBI Taxonomy" id="5007"/>
    <lineage>
        <taxon>Eukaryota</taxon>
        <taxon>Fungi</taxon>
        <taxon>Dikarya</taxon>
        <taxon>Ascomycota</taxon>
        <taxon>Saccharomycotina</taxon>
        <taxon>Pichiomycetes</taxon>
        <taxon>Pichiales</taxon>
        <taxon>Pichiaceae</taxon>
        <taxon>Brettanomyces</taxon>
    </lineage>
</organism>
<name>A0A8H6BQU3_DEKBR</name>
<evidence type="ECO:0000313" key="4">
    <source>
        <dbReference type="Proteomes" id="UP000568158"/>
    </source>
</evidence>
<sequence length="1194" mass="135654">MQQYKFQTKVISWCDSKGNEHTNKIILQNQNGPCFVISLINNIILSQELKDSKEWHVVGSSTRKNNSAGQNVNLSVDLGDSLPPVVKTTDIQNLNALLARSENVSLNALLDELTNILFAVNERCSVTLGGPVIDMKAVLDTLPSIETGLNINLQLDKPVINDFAEYTPIVNELLNIFDIKILHGFIADSDELSKSEKSMPFDKIQEIMVEALELHPELNDYTEIQEYNNKNEGNNIDVVKQYFRLKRFLEKNKTQLTKKGINTLKTDDSILNDNQFGIFFRNDHFSTIYKAGRNIYLLVNDEGFKDEPNIIWQVLASISGGKDEFLTGNFEKPDPALLEKNAKRRLESPKTVDLTGDELLARQLQQEEDAEISKSLQRKYDDESQQIELKRKRKVKRKRSKGKRNQKRREEDTRIQKKTNVEQGSDKKEAKQSDTKHRTTGKRVSVWQFNKREYESRLSREGILTRSNQDIVLGDIYASLKRYISNLTKLKHPNFVTVIEPLEEHKSRLMFVTEYVVNDLETIDKSELNEIIVTKGLLQVANGLQVSPSKPVNYWKISGLQFMQKLENGSATERYIDPLDSRMPSFLSIDFRFSSPNLLLEHNVDFIDDLFSLGCLIFYLFNNGQTAMQCDNSSLLDYERSFNRLNHRLNEAASTKNYSHPYFSKIPKDYLQIFFDLLIRGQKSNSDVIELTEPFTIDNLINSSIFNNDLIKVLNTVDTFDALSSDERITILSKLRNCIDKFPKTLLINKFIPVLSGAVSPYVKVNRIKIQNDDKQIITLSLENMLLLSKTISQLTFSDKVFPVVKTCLQTLDIDPVKALIIVNLDLIRSKLGITLTNKSSGSKHYQAFKAFLLDIFNKSVKNNATNEPASLKVQECLLENLRIFLEYQPYSVIANQLLPAICDLFSTTTSLNVKVLSIKALIMTVEGIDDNSLDNYTIIEKVLPPVRKTQSSNLKNHEIFANILRLYMSIFKKLALSKNTISIENQELPIYDVILESLFFEIWKLTKYAGRKDDMDSTFLALETIEKFLKNATSNRISGLPQPKNVSHIDRGVTVPLKNNVFERKKNLAHQDIPSVRIKNTDNSLKSFSGKVMSTNNAFGRTTSLTSSTVSSLATSNVSNIISAHAPSSPSSSSSPHSFMMPMKATKKTASEASIPAVVSNGWTRYEPSNESRAKNQDLKSIFEPIKPTKRLR</sequence>
<dbReference type="Gene3D" id="3.30.200.20">
    <property type="entry name" value="Phosphorylase Kinase, domain 1"/>
    <property type="match status" value="1"/>
</dbReference>
<dbReference type="Proteomes" id="UP000568158">
    <property type="component" value="Unassembled WGS sequence"/>
</dbReference>
<reference evidence="3 4" key="1">
    <citation type="journal article" date="2020" name="Appl. Microbiol. Biotechnol.">
        <title>Targeted gene deletion in Brettanomyces bruxellensis with an expression-free CRISPR-Cas9 system.</title>
        <authorList>
            <person name="Varela C."/>
            <person name="Bartel C."/>
            <person name="Onetto C."/>
            <person name="Borneman A."/>
        </authorList>
    </citation>
    <scope>NUCLEOTIDE SEQUENCE [LARGE SCALE GENOMIC DNA]</scope>
    <source>
        <strain evidence="3 4">AWRI1613</strain>
    </source>
</reference>
<feature type="domain" description="MINDY deubiquitinase" evidence="2">
    <location>
        <begin position="5"/>
        <end position="330"/>
    </location>
</feature>
<feature type="region of interest" description="Disordered" evidence="1">
    <location>
        <begin position="383"/>
        <end position="442"/>
    </location>
</feature>
<dbReference type="InterPro" id="IPR016024">
    <property type="entry name" value="ARM-type_fold"/>
</dbReference>
<dbReference type="SUPFAM" id="SSF56112">
    <property type="entry name" value="Protein kinase-like (PK-like)"/>
    <property type="match status" value="1"/>
</dbReference>
<dbReference type="GO" id="GO:0005829">
    <property type="term" value="C:cytosol"/>
    <property type="evidence" value="ECO:0007669"/>
    <property type="project" value="TreeGrafter"/>
</dbReference>
<proteinExistence type="predicted"/>
<dbReference type="InterPro" id="IPR011009">
    <property type="entry name" value="Kinase-like_dom_sf"/>
</dbReference>
<protein>
    <recommendedName>
        <fullName evidence="2">MINDY deubiquitinase domain-containing protein</fullName>
    </recommendedName>
</protein>
<dbReference type="Gene3D" id="1.25.10.10">
    <property type="entry name" value="Leucine-rich Repeat Variant"/>
    <property type="match status" value="2"/>
</dbReference>